<organism evidence="1 2">
    <name type="scientific">Puccinia coronata f. sp. avenae</name>
    <dbReference type="NCBI Taxonomy" id="200324"/>
    <lineage>
        <taxon>Eukaryota</taxon>
        <taxon>Fungi</taxon>
        <taxon>Dikarya</taxon>
        <taxon>Basidiomycota</taxon>
        <taxon>Pucciniomycotina</taxon>
        <taxon>Pucciniomycetes</taxon>
        <taxon>Pucciniales</taxon>
        <taxon>Pucciniaceae</taxon>
        <taxon>Puccinia</taxon>
    </lineage>
</organism>
<dbReference type="EMBL" id="PGCI01000663">
    <property type="protein sequence ID" value="PLW22457.1"/>
    <property type="molecule type" value="Genomic_DNA"/>
</dbReference>
<name>A0A2N5TAA6_9BASI</name>
<comment type="caution">
    <text evidence="1">The sequence shown here is derived from an EMBL/GenBank/DDBJ whole genome shotgun (WGS) entry which is preliminary data.</text>
</comment>
<evidence type="ECO:0000313" key="2">
    <source>
        <dbReference type="Proteomes" id="UP000235392"/>
    </source>
</evidence>
<evidence type="ECO:0000313" key="1">
    <source>
        <dbReference type="EMBL" id="PLW22457.1"/>
    </source>
</evidence>
<protein>
    <submittedName>
        <fullName evidence="1">Uncharacterized protein</fullName>
    </submittedName>
</protein>
<dbReference type="AlphaFoldDB" id="A0A2N5TAA6"/>
<sequence>MAFLAAVIVLKARPDGETKELTGQAKPEADCMVDAPLELEALRVGEPGATPLPPRRDAKFNRLNCWSPPSGTPESLDAQEWEASCCALCAPSHSPRWSRHCFHRVRGVQRVPQWGSPIDLHAPGTLGRTVQE</sequence>
<gene>
    <name evidence="1" type="ORF">PCASD_11631</name>
</gene>
<dbReference type="Proteomes" id="UP000235392">
    <property type="component" value="Unassembled WGS sequence"/>
</dbReference>
<reference evidence="1 2" key="1">
    <citation type="submission" date="2017-11" db="EMBL/GenBank/DDBJ databases">
        <title>De novo assembly and phasing of dikaryotic genomes from two isolates of Puccinia coronata f. sp. avenae, the causal agent of oat crown rust.</title>
        <authorList>
            <person name="Miller M.E."/>
            <person name="Zhang Y."/>
            <person name="Omidvar V."/>
            <person name="Sperschneider J."/>
            <person name="Schwessinger B."/>
            <person name="Raley C."/>
            <person name="Palmer J.M."/>
            <person name="Garnica D."/>
            <person name="Upadhyaya N."/>
            <person name="Rathjen J."/>
            <person name="Taylor J.M."/>
            <person name="Park R.F."/>
            <person name="Dodds P.N."/>
            <person name="Hirsch C.D."/>
            <person name="Kianian S.F."/>
            <person name="Figueroa M."/>
        </authorList>
    </citation>
    <scope>NUCLEOTIDE SEQUENCE [LARGE SCALE GENOMIC DNA]</scope>
    <source>
        <strain evidence="1">12SD80</strain>
    </source>
</reference>
<accession>A0A2N5TAA6</accession>
<proteinExistence type="predicted"/>